<dbReference type="GO" id="GO:0032790">
    <property type="term" value="P:ribosome disassembly"/>
    <property type="evidence" value="ECO:0007669"/>
    <property type="project" value="TreeGrafter"/>
</dbReference>
<feature type="domain" description="Translation elongation factor EFG/EF2" evidence="3">
    <location>
        <begin position="202"/>
        <end position="320"/>
    </location>
</feature>
<gene>
    <name evidence="4" type="ORF">S01H1_18587</name>
</gene>
<dbReference type="CDD" id="cd16262">
    <property type="entry name" value="EFG_III"/>
    <property type="match status" value="1"/>
</dbReference>
<organism evidence="4">
    <name type="scientific">marine sediment metagenome</name>
    <dbReference type="NCBI Taxonomy" id="412755"/>
    <lineage>
        <taxon>unclassified sequences</taxon>
        <taxon>metagenomes</taxon>
        <taxon>ecological metagenomes</taxon>
    </lineage>
</organism>
<dbReference type="SUPFAM" id="SSF54980">
    <property type="entry name" value="EF-G C-terminal domain-like"/>
    <property type="match status" value="1"/>
</dbReference>
<feature type="non-terminal residue" evidence="4">
    <location>
        <position position="1"/>
    </location>
</feature>
<dbReference type="PANTHER" id="PTHR43261">
    <property type="entry name" value="TRANSLATION ELONGATION FACTOR G-RELATED"/>
    <property type="match status" value="1"/>
</dbReference>
<dbReference type="AlphaFoldDB" id="X0U092"/>
<dbReference type="InterPro" id="IPR053905">
    <property type="entry name" value="EF-G-like_DII"/>
</dbReference>
<dbReference type="InterPro" id="IPR005517">
    <property type="entry name" value="Transl_elong_EFG/EF2_IV"/>
</dbReference>
<keyword evidence="2" id="KW-0342">GTP-binding</keyword>
<dbReference type="Gene3D" id="3.30.70.870">
    <property type="entry name" value="Elongation Factor G (Translational Gtpase), domain 3"/>
    <property type="match status" value="1"/>
</dbReference>
<feature type="non-terminal residue" evidence="4">
    <location>
        <position position="326"/>
    </location>
</feature>
<evidence type="ECO:0000256" key="1">
    <source>
        <dbReference type="ARBA" id="ARBA00022741"/>
    </source>
</evidence>
<dbReference type="Gene3D" id="2.40.30.10">
    <property type="entry name" value="Translation factors"/>
    <property type="match status" value="1"/>
</dbReference>
<dbReference type="InterPro" id="IPR009000">
    <property type="entry name" value="Transl_B-barrel_sf"/>
</dbReference>
<dbReference type="InterPro" id="IPR041095">
    <property type="entry name" value="EFG_II"/>
</dbReference>
<dbReference type="FunFam" id="3.30.230.10:FF:000003">
    <property type="entry name" value="Elongation factor G"/>
    <property type="match status" value="1"/>
</dbReference>
<dbReference type="SUPFAM" id="SSF54211">
    <property type="entry name" value="Ribosomal protein S5 domain 2-like"/>
    <property type="match status" value="1"/>
</dbReference>
<dbReference type="Pfam" id="PF14492">
    <property type="entry name" value="EFG_III"/>
    <property type="match status" value="1"/>
</dbReference>
<dbReference type="CDD" id="cd01434">
    <property type="entry name" value="EFG_mtEFG1_IV"/>
    <property type="match status" value="1"/>
</dbReference>
<dbReference type="Pfam" id="PF03764">
    <property type="entry name" value="EFG_IV"/>
    <property type="match status" value="1"/>
</dbReference>
<dbReference type="InterPro" id="IPR020568">
    <property type="entry name" value="Ribosomal_Su5_D2-typ_SF"/>
</dbReference>
<evidence type="ECO:0000313" key="4">
    <source>
        <dbReference type="EMBL" id="GAF81845.1"/>
    </source>
</evidence>
<dbReference type="EMBL" id="BARS01009948">
    <property type="protein sequence ID" value="GAF81845.1"/>
    <property type="molecule type" value="Genomic_DNA"/>
</dbReference>
<dbReference type="InterPro" id="IPR009022">
    <property type="entry name" value="EFG_III"/>
</dbReference>
<dbReference type="SMART" id="SM00889">
    <property type="entry name" value="EFG_IV"/>
    <property type="match status" value="1"/>
</dbReference>
<accession>X0U092</accession>
<dbReference type="GO" id="GO:0005525">
    <property type="term" value="F:GTP binding"/>
    <property type="evidence" value="ECO:0007669"/>
    <property type="project" value="UniProtKB-KW"/>
</dbReference>
<dbReference type="CDD" id="cd04088">
    <property type="entry name" value="EFG_mtEFG_II"/>
    <property type="match status" value="1"/>
</dbReference>
<evidence type="ECO:0000259" key="3">
    <source>
        <dbReference type="SMART" id="SM00889"/>
    </source>
</evidence>
<evidence type="ECO:0000256" key="2">
    <source>
        <dbReference type="ARBA" id="ARBA00023134"/>
    </source>
</evidence>
<reference evidence="4" key="1">
    <citation type="journal article" date="2014" name="Front. Microbiol.">
        <title>High frequency of phylogenetically diverse reductive dehalogenase-homologous genes in deep subseafloor sedimentary metagenomes.</title>
        <authorList>
            <person name="Kawai M."/>
            <person name="Futagami T."/>
            <person name="Toyoda A."/>
            <person name="Takaki Y."/>
            <person name="Nishi S."/>
            <person name="Hori S."/>
            <person name="Arai W."/>
            <person name="Tsubouchi T."/>
            <person name="Morono Y."/>
            <person name="Uchiyama I."/>
            <person name="Ito T."/>
            <person name="Fujiyama A."/>
            <person name="Inagaki F."/>
            <person name="Takami H."/>
        </authorList>
    </citation>
    <scope>NUCLEOTIDE SEQUENCE</scope>
    <source>
        <strain evidence="4">Expedition CK06-06</strain>
    </source>
</reference>
<dbReference type="Gene3D" id="3.30.230.10">
    <property type="match status" value="1"/>
</dbReference>
<keyword evidence="1" id="KW-0547">Nucleotide-binding</keyword>
<dbReference type="GO" id="GO:0003746">
    <property type="term" value="F:translation elongation factor activity"/>
    <property type="evidence" value="ECO:0007669"/>
    <property type="project" value="InterPro"/>
</dbReference>
<dbReference type="SUPFAM" id="SSF50447">
    <property type="entry name" value="Translation proteins"/>
    <property type="match status" value="1"/>
</dbReference>
<comment type="caution">
    <text evidence="4">The sequence shown here is derived from an EMBL/GenBank/DDBJ whole genome shotgun (WGS) entry which is preliminary data.</text>
</comment>
<dbReference type="InterPro" id="IPR047872">
    <property type="entry name" value="EFG_IV"/>
</dbReference>
<sequence length="326" mass="34813">VCNYLPSSKEAKITTTADSKITDVEPTAESPLAALVFKTTADPYVGKLTYFRVYSGAIDSNSHIWNVNQNSAERIGQLFVLKGKNQEAVPKIGTGDIGAVAKLNITATGDTLGSQDKPVKVAPATFPEQIYSVAVHPRTKADLDKLGTALNRLTEEDLTLRVHRDVDTAETILSGLGDTQLDVAAEKMMRKFGVGVELTIPKVPYKETITRSAKAEYKHRKQSGGHGQYGHVLLELTPLSRDSGNEFASTVVGGAIPRNYIPAVEKGVNEAVKEGVLAGYPVVDVKATVYDGGFHPVDSSEICFKIAGAGAFKRGLADGQRANSGL</sequence>
<dbReference type="Pfam" id="PF22042">
    <property type="entry name" value="EF-G_D2"/>
    <property type="match status" value="1"/>
</dbReference>
<dbReference type="InterPro" id="IPR035647">
    <property type="entry name" value="EFG_III/V"/>
</dbReference>
<dbReference type="PANTHER" id="PTHR43261:SF6">
    <property type="entry name" value="ELONGATION FACTOR G-LIKE PROTEIN"/>
    <property type="match status" value="1"/>
</dbReference>
<name>X0U092_9ZZZZ</name>
<dbReference type="InterPro" id="IPR014721">
    <property type="entry name" value="Ribsml_uS5_D2-typ_fold_subgr"/>
</dbReference>
<proteinExistence type="predicted"/>
<protein>
    <recommendedName>
        <fullName evidence="3">Translation elongation factor EFG/EF2 domain-containing protein</fullName>
    </recommendedName>
</protein>